<dbReference type="AlphaFoldDB" id="A0A545TPX2"/>
<dbReference type="Pfam" id="PF14269">
    <property type="entry name" value="Arylsulfotran_2"/>
    <property type="match status" value="1"/>
</dbReference>
<dbReference type="PANTHER" id="PTHR35340">
    <property type="entry name" value="PQQ ENZYME REPEAT PROTEIN-RELATED"/>
    <property type="match status" value="1"/>
</dbReference>
<accession>A0A545TPX2</accession>
<dbReference type="PANTHER" id="PTHR35340:SF5">
    <property type="entry name" value="ASST-DOMAIN-CONTAINING PROTEIN"/>
    <property type="match status" value="1"/>
</dbReference>
<dbReference type="InterPro" id="IPR039535">
    <property type="entry name" value="ASST-like"/>
</dbReference>
<evidence type="ECO:0000313" key="1">
    <source>
        <dbReference type="EMBL" id="TQV79273.1"/>
    </source>
</evidence>
<keyword evidence="2" id="KW-1185">Reference proteome</keyword>
<protein>
    <recommendedName>
        <fullName evidence="3">Aryl sulfotransferase</fullName>
    </recommendedName>
</protein>
<dbReference type="Proteomes" id="UP000315252">
    <property type="component" value="Unassembled WGS sequence"/>
</dbReference>
<gene>
    <name evidence="1" type="ORF">FKG95_16610</name>
</gene>
<evidence type="ECO:0000313" key="2">
    <source>
        <dbReference type="Proteomes" id="UP000315252"/>
    </source>
</evidence>
<dbReference type="EMBL" id="VHSH01000005">
    <property type="protein sequence ID" value="TQV79273.1"/>
    <property type="molecule type" value="Genomic_DNA"/>
</dbReference>
<dbReference type="OrthoDB" id="264813at2"/>
<sequence length="437" mass="49525">MNVVQRVGAFYLFAVLFVGWGVAIGKYEVFPYSVLKDVQDFLVGDPTEDTDVFSKLKNDFDIAPERQLHRIVPTPGRNYAELPLEGLRERRDLPRVFIKEGQDPGYRVLFGAFDFEDNFWGAILLDEKGEIRHRWKLSTEDQPANVAPDVLKNLYGVSILPDGSVIFTMQERGGAIVKVDACSRPLWALEGQYHHTISLTDQNTFWTFGGDQKAFDHLLHEVDVESGEILKTIDMKDVRLKNADTHIFDLQVEKGVPDAVHGNDIEALTVERAAAFPGFKAGDLLLSFRTTNLVFVLDPQSLEVKWWRVGPWDRQHDPDWNADGRISVFSNNERGVGKHSKIVAIDPKTYATEILLDGADYNFRSTFNGMHQITDHGSLLISSGLQGRLFEVDRNGEVIFDFINSYSWEHDRALRVAEARYLESDFFSLGGLPKCEN</sequence>
<reference evidence="1 2" key="1">
    <citation type="submission" date="2019-06" db="EMBL/GenBank/DDBJ databases">
        <title>Whole genome sequence for Rhodospirillaceae sp. R148.</title>
        <authorList>
            <person name="Wang G."/>
        </authorList>
    </citation>
    <scope>NUCLEOTIDE SEQUENCE [LARGE SCALE GENOMIC DNA]</scope>
    <source>
        <strain evidence="1 2">R148</strain>
    </source>
</reference>
<dbReference type="SUPFAM" id="SSF101898">
    <property type="entry name" value="NHL repeat"/>
    <property type="match status" value="1"/>
</dbReference>
<proteinExistence type="predicted"/>
<dbReference type="InterPro" id="IPR053143">
    <property type="entry name" value="Arylsulfate_ST"/>
</dbReference>
<comment type="caution">
    <text evidence="1">The sequence shown here is derived from an EMBL/GenBank/DDBJ whole genome shotgun (WGS) entry which is preliminary data.</text>
</comment>
<name>A0A545TPX2_9PROT</name>
<evidence type="ECO:0008006" key="3">
    <source>
        <dbReference type="Google" id="ProtNLM"/>
    </source>
</evidence>
<organism evidence="1 2">
    <name type="scientific">Denitrobaculum tricleocarpae</name>
    <dbReference type="NCBI Taxonomy" id="2591009"/>
    <lineage>
        <taxon>Bacteria</taxon>
        <taxon>Pseudomonadati</taxon>
        <taxon>Pseudomonadota</taxon>
        <taxon>Alphaproteobacteria</taxon>
        <taxon>Rhodospirillales</taxon>
        <taxon>Rhodospirillaceae</taxon>
        <taxon>Denitrobaculum</taxon>
    </lineage>
</organism>